<dbReference type="EMBL" id="JBEZVI010000008">
    <property type="protein sequence ID" value="MEU3710932.1"/>
    <property type="molecule type" value="Genomic_DNA"/>
</dbReference>
<evidence type="ECO:0000256" key="1">
    <source>
        <dbReference type="SAM" id="MobiDB-lite"/>
    </source>
</evidence>
<proteinExistence type="predicted"/>
<dbReference type="Proteomes" id="UP001550853">
    <property type="component" value="Unassembled WGS sequence"/>
</dbReference>
<name>A0ABV2YYX1_9ACTN</name>
<reference evidence="2 3" key="1">
    <citation type="submission" date="2024-06" db="EMBL/GenBank/DDBJ databases">
        <title>The Natural Products Discovery Center: Release of the First 8490 Sequenced Strains for Exploring Actinobacteria Biosynthetic Diversity.</title>
        <authorList>
            <person name="Kalkreuter E."/>
            <person name="Kautsar S.A."/>
            <person name="Yang D."/>
            <person name="Bader C.D."/>
            <person name="Teijaro C.N."/>
            <person name="Fluegel L."/>
            <person name="Davis C.M."/>
            <person name="Simpson J.R."/>
            <person name="Lauterbach L."/>
            <person name="Steele A.D."/>
            <person name="Gui C."/>
            <person name="Meng S."/>
            <person name="Li G."/>
            <person name="Viehrig K."/>
            <person name="Ye F."/>
            <person name="Su P."/>
            <person name="Kiefer A.F."/>
            <person name="Nichols A."/>
            <person name="Cepeda A.J."/>
            <person name="Yan W."/>
            <person name="Fan B."/>
            <person name="Jiang Y."/>
            <person name="Adhikari A."/>
            <person name="Zheng C.-J."/>
            <person name="Schuster L."/>
            <person name="Cowan T.M."/>
            <person name="Smanski M.J."/>
            <person name="Chevrette M.G."/>
            <person name="De Carvalho L.P.S."/>
            <person name="Shen B."/>
        </authorList>
    </citation>
    <scope>NUCLEOTIDE SEQUENCE [LARGE SCALE GENOMIC DNA]</scope>
    <source>
        <strain evidence="2 3">NPDC033039</strain>
    </source>
</reference>
<gene>
    <name evidence="2" type="ORF">AB0E61_12655</name>
</gene>
<organism evidence="2 3">
    <name type="scientific">Streptomyces catenulae</name>
    <dbReference type="NCBI Taxonomy" id="66875"/>
    <lineage>
        <taxon>Bacteria</taxon>
        <taxon>Bacillati</taxon>
        <taxon>Actinomycetota</taxon>
        <taxon>Actinomycetes</taxon>
        <taxon>Kitasatosporales</taxon>
        <taxon>Streptomycetaceae</taxon>
        <taxon>Streptomyces</taxon>
    </lineage>
</organism>
<evidence type="ECO:0000313" key="2">
    <source>
        <dbReference type="EMBL" id="MEU3710932.1"/>
    </source>
</evidence>
<keyword evidence="3" id="KW-1185">Reference proteome</keyword>
<sequence>MSPSKDPRPDPPVTYGQVGGVHATISVDGEALRTYGEQIGGPDGGGGLVEDLGNEVSKIFKALSDLQVGWAGKTEEEAGAFFRRLDACMTSLFGKSGDTESQTNSVLARVAFSLTLAGNNYLAAEDASHQEFNDFATQLAATGDGGGKAEDVTDSTKSAIGEKF</sequence>
<feature type="region of interest" description="Disordered" evidence="1">
    <location>
        <begin position="143"/>
        <end position="164"/>
    </location>
</feature>
<dbReference type="RefSeq" id="WP_051739243.1">
    <property type="nucleotide sequence ID" value="NZ_JBEZVI010000008.1"/>
</dbReference>
<accession>A0ABV2YYX1</accession>
<evidence type="ECO:0000313" key="3">
    <source>
        <dbReference type="Proteomes" id="UP001550853"/>
    </source>
</evidence>
<comment type="caution">
    <text evidence="2">The sequence shown here is derived from an EMBL/GenBank/DDBJ whole genome shotgun (WGS) entry which is preliminary data.</text>
</comment>
<evidence type="ECO:0008006" key="4">
    <source>
        <dbReference type="Google" id="ProtNLM"/>
    </source>
</evidence>
<protein>
    <recommendedName>
        <fullName evidence="4">WXG100 family type VII secretion target</fullName>
    </recommendedName>
</protein>